<evidence type="ECO:0000256" key="2">
    <source>
        <dbReference type="ARBA" id="ARBA00022803"/>
    </source>
</evidence>
<dbReference type="Pfam" id="PF13414">
    <property type="entry name" value="TPR_11"/>
    <property type="match status" value="1"/>
</dbReference>
<dbReference type="PROSITE" id="PS50293">
    <property type="entry name" value="TPR_REGION"/>
    <property type="match status" value="1"/>
</dbReference>
<evidence type="ECO:0000256" key="3">
    <source>
        <dbReference type="PROSITE-ProRule" id="PRU00339"/>
    </source>
</evidence>
<comment type="caution">
    <text evidence="4">The sequence shown here is derived from an EMBL/GenBank/DDBJ whole genome shotgun (WGS) entry which is preliminary data.</text>
</comment>
<keyword evidence="2 3" id="KW-0802">TPR repeat</keyword>
<feature type="repeat" description="TPR" evidence="3">
    <location>
        <begin position="263"/>
        <end position="296"/>
    </location>
</feature>
<organism evidence="4 5">
    <name type="scientific">Dolichospermum planctonicum CS-1226</name>
    <dbReference type="NCBI Taxonomy" id="3021751"/>
    <lineage>
        <taxon>Bacteria</taxon>
        <taxon>Bacillati</taxon>
        <taxon>Cyanobacteriota</taxon>
        <taxon>Cyanophyceae</taxon>
        <taxon>Nostocales</taxon>
        <taxon>Aphanizomenonaceae</taxon>
        <taxon>Dolichospermum</taxon>
        <taxon>Dolichospermum planctonicum</taxon>
    </lineage>
</organism>
<dbReference type="PROSITE" id="PS50005">
    <property type="entry name" value="TPR"/>
    <property type="match status" value="5"/>
</dbReference>
<reference evidence="4 5" key="1">
    <citation type="submission" date="2023-01" db="EMBL/GenBank/DDBJ databases">
        <title>Genomes from the Australian National Cyanobacteria Reference Collection.</title>
        <authorList>
            <person name="Willis A."/>
            <person name="Lee E.M.F."/>
        </authorList>
    </citation>
    <scope>NUCLEOTIDE SEQUENCE [LARGE SCALE GENOMIC DNA]</scope>
    <source>
        <strain evidence="4 5">CS-1226</strain>
    </source>
</reference>
<dbReference type="PANTHER" id="PTHR44858:SF1">
    <property type="entry name" value="UDP-N-ACETYLGLUCOSAMINE--PEPTIDE N-ACETYLGLUCOSAMINYLTRANSFERASE SPINDLY-RELATED"/>
    <property type="match status" value="1"/>
</dbReference>
<dbReference type="InterPro" id="IPR019734">
    <property type="entry name" value="TPR_rpt"/>
</dbReference>
<feature type="repeat" description="TPR" evidence="3">
    <location>
        <begin position="428"/>
        <end position="461"/>
    </location>
</feature>
<dbReference type="Gene3D" id="1.25.40.10">
    <property type="entry name" value="Tetratricopeptide repeat domain"/>
    <property type="match status" value="3"/>
</dbReference>
<evidence type="ECO:0000313" key="5">
    <source>
        <dbReference type="Proteomes" id="UP001211249"/>
    </source>
</evidence>
<gene>
    <name evidence="4" type="ORF">PN451_15740</name>
</gene>
<dbReference type="EMBL" id="JAQMUC010000086">
    <property type="protein sequence ID" value="MDB9537262.1"/>
    <property type="molecule type" value="Genomic_DNA"/>
</dbReference>
<dbReference type="Pfam" id="PF00515">
    <property type="entry name" value="TPR_1"/>
    <property type="match status" value="1"/>
</dbReference>
<feature type="repeat" description="TPR" evidence="3">
    <location>
        <begin position="297"/>
        <end position="330"/>
    </location>
</feature>
<accession>A0ABT5AKP9</accession>
<keyword evidence="5" id="KW-1185">Reference proteome</keyword>
<dbReference type="SUPFAM" id="SSF48452">
    <property type="entry name" value="TPR-like"/>
    <property type="match status" value="2"/>
</dbReference>
<evidence type="ECO:0000313" key="4">
    <source>
        <dbReference type="EMBL" id="MDB9537262.1"/>
    </source>
</evidence>
<proteinExistence type="predicted"/>
<dbReference type="Pfam" id="PF13181">
    <property type="entry name" value="TPR_8"/>
    <property type="match status" value="1"/>
</dbReference>
<dbReference type="InterPro" id="IPR050498">
    <property type="entry name" value="Ycf3"/>
</dbReference>
<dbReference type="PANTHER" id="PTHR44858">
    <property type="entry name" value="TETRATRICOPEPTIDE REPEAT PROTEIN 6"/>
    <property type="match status" value="1"/>
</dbReference>
<dbReference type="InterPro" id="IPR011990">
    <property type="entry name" value="TPR-like_helical_dom_sf"/>
</dbReference>
<evidence type="ECO:0000256" key="1">
    <source>
        <dbReference type="ARBA" id="ARBA00022737"/>
    </source>
</evidence>
<sequence>MDWITLLRSLQSDFVNRLKSGCLLHCEIEGQHSELTIISGDRLKTLREFCWLMTEKYKRTSPVRDVFIKNLKGKLGEEVVKERLADFITEIDYEKRFGGDGKSDFTLTANSLIGVEVKSRHGSIDRVRWSVSAEEVEKNAVIVCILIQEEVNEAQTAYHLLLAGFLPTQMIKLKTGKISFGINQLLYGGGLFSYLEQFQVSANSHKSNLSPSQLIKSPSAPVDLTNFYLTLGDEYFQNGDYAAAITSYNQALKIALKINYNHGEIYYKLGLVNCQLGDYHTGIINYTQAINININHEEAYNKRGLAHYQIGNYQVAIEDYSQAIRINPHTAINYKNRGDVRSHIGDTQGAIEDYNQAIKLNPDYATTQKDRQIARYLLDDKNQLKQVIHIDSDDGISYKNRGHNRAKLGDYQGAIDDYTQAILNGDDIDAYYYRGNAHFDLGKYAAAISDYTQVIKMNYHYINAYYNRGNARLEIGDKQGAVGDFYKAADLYWQEGKLAEYKDTQARIIELEIEASLDILNF</sequence>
<protein>
    <submittedName>
        <fullName evidence="4">Tetratricopeptide repeat protein</fullName>
    </submittedName>
</protein>
<feature type="repeat" description="TPR" evidence="3">
    <location>
        <begin position="225"/>
        <end position="258"/>
    </location>
</feature>
<dbReference type="Proteomes" id="UP001211249">
    <property type="component" value="Unassembled WGS sequence"/>
</dbReference>
<dbReference type="RefSeq" id="WP_271796962.1">
    <property type="nucleotide sequence ID" value="NZ_JAQMUC010000086.1"/>
</dbReference>
<feature type="repeat" description="TPR" evidence="3">
    <location>
        <begin position="331"/>
        <end position="364"/>
    </location>
</feature>
<name>A0ABT5AKP9_9CYAN</name>
<dbReference type="Pfam" id="PF13432">
    <property type="entry name" value="TPR_16"/>
    <property type="match status" value="1"/>
</dbReference>
<keyword evidence="1" id="KW-0677">Repeat</keyword>
<dbReference type="SMART" id="SM00028">
    <property type="entry name" value="TPR"/>
    <property type="match status" value="7"/>
</dbReference>